<dbReference type="InterPro" id="IPR045728">
    <property type="entry name" value="DUF6082"/>
</dbReference>
<reference evidence="2 3" key="1">
    <citation type="submission" date="2023-09" db="EMBL/GenBank/DDBJ databases">
        <title>The genome sequence of Streptomyces anthocyanicus.</title>
        <authorList>
            <person name="Mo P."/>
        </authorList>
    </citation>
    <scope>NUCLEOTIDE SEQUENCE [LARGE SCALE GENOMIC DNA]</scope>
    <source>
        <strain evidence="2 3">JCM 4387</strain>
    </source>
</reference>
<dbReference type="Pfam" id="PF19560">
    <property type="entry name" value="DUF6082"/>
    <property type="match status" value="1"/>
</dbReference>
<keyword evidence="1" id="KW-0472">Membrane</keyword>
<dbReference type="EMBL" id="CP134213">
    <property type="protein sequence ID" value="WND18218.1"/>
    <property type="molecule type" value="Genomic_DNA"/>
</dbReference>
<sequence>MKSQRAQLLLWCAGAMVLSLAMLITPWLLGQVASTQQDWSQLSDISQTYGALSVPLSAIALSGVAASLIYQVRQTNIANQEAQRSSHRQMLMYALEHPEFLVCWEPVSGMSTVEMRRLIYTNMIVSNWHSDYLLRRWNDQEALARFSVHFQGTVARTHWEKTAANWRRVAEASGDARRVRFVDIADESYTAAAAAGPGVPPEAYFADSS</sequence>
<evidence type="ECO:0000313" key="3">
    <source>
        <dbReference type="Proteomes" id="UP001249394"/>
    </source>
</evidence>
<keyword evidence="1" id="KW-0812">Transmembrane</keyword>
<proteinExistence type="predicted"/>
<organism evidence="2 3">
    <name type="scientific">Streptomyces violaceus</name>
    <name type="common">Streptomyces venezuelae</name>
    <dbReference type="NCBI Taxonomy" id="1936"/>
    <lineage>
        <taxon>Bacteria</taxon>
        <taxon>Bacillati</taxon>
        <taxon>Actinomycetota</taxon>
        <taxon>Actinomycetes</taxon>
        <taxon>Kitasatosporales</taxon>
        <taxon>Streptomycetaceae</taxon>
        <taxon>Streptomyces</taxon>
    </lineage>
</organism>
<evidence type="ECO:0000313" key="2">
    <source>
        <dbReference type="EMBL" id="WND18218.1"/>
    </source>
</evidence>
<protein>
    <submittedName>
        <fullName evidence="2">DUF6082 family protein</fullName>
    </submittedName>
</protein>
<keyword evidence="3" id="KW-1185">Reference proteome</keyword>
<evidence type="ECO:0000256" key="1">
    <source>
        <dbReference type="SAM" id="Phobius"/>
    </source>
</evidence>
<name>A0ABY9U6R4_STRVL</name>
<keyword evidence="1" id="KW-1133">Transmembrane helix</keyword>
<gene>
    <name evidence="2" type="ORF">RI060_13105</name>
</gene>
<feature type="transmembrane region" description="Helical" evidence="1">
    <location>
        <begin position="49"/>
        <end position="70"/>
    </location>
</feature>
<dbReference type="Proteomes" id="UP001249394">
    <property type="component" value="Chromosome"/>
</dbReference>
<feature type="transmembrane region" description="Helical" evidence="1">
    <location>
        <begin position="7"/>
        <end position="29"/>
    </location>
</feature>
<accession>A0ABY9U6R4</accession>